<reference evidence="1" key="1">
    <citation type="submission" date="2020-09" db="EMBL/GenBank/DDBJ databases">
        <title>Genome seq and assembly of Devosia sp.</title>
        <authorList>
            <person name="Chhetri G."/>
        </authorList>
    </citation>
    <scope>NUCLEOTIDE SEQUENCE</scope>
    <source>
        <strain evidence="1">PTR5</strain>
    </source>
</reference>
<organism evidence="1 2">
    <name type="scientific">Devosia oryzisoli</name>
    <dbReference type="NCBI Taxonomy" id="2774138"/>
    <lineage>
        <taxon>Bacteria</taxon>
        <taxon>Pseudomonadati</taxon>
        <taxon>Pseudomonadota</taxon>
        <taxon>Alphaproteobacteria</taxon>
        <taxon>Hyphomicrobiales</taxon>
        <taxon>Devosiaceae</taxon>
        <taxon>Devosia</taxon>
    </lineage>
</organism>
<keyword evidence="2" id="KW-1185">Reference proteome</keyword>
<dbReference type="AlphaFoldDB" id="A0A927FU63"/>
<dbReference type="EMBL" id="JACYFU010000003">
    <property type="protein sequence ID" value="MBD8066355.1"/>
    <property type="molecule type" value="Genomic_DNA"/>
</dbReference>
<gene>
    <name evidence="1" type="ORF">IC608_12835</name>
</gene>
<dbReference type="RefSeq" id="WP_191776042.1">
    <property type="nucleotide sequence ID" value="NZ_JACYFU010000003.1"/>
</dbReference>
<protein>
    <submittedName>
        <fullName evidence="1">Uncharacterized protein</fullName>
    </submittedName>
</protein>
<name>A0A927FU63_9HYPH</name>
<sequence length="82" mass="9300">MSLELIDIGLQERHAHPRFPNRVQGKVRAVLSETIDGREQLHEIVVPAWTELSSGMSDEDVELALMVKAADIVKRVRRRLSV</sequence>
<proteinExistence type="predicted"/>
<accession>A0A927FU63</accession>
<dbReference type="Proteomes" id="UP000654108">
    <property type="component" value="Unassembled WGS sequence"/>
</dbReference>
<evidence type="ECO:0000313" key="2">
    <source>
        <dbReference type="Proteomes" id="UP000654108"/>
    </source>
</evidence>
<evidence type="ECO:0000313" key="1">
    <source>
        <dbReference type="EMBL" id="MBD8066355.1"/>
    </source>
</evidence>
<comment type="caution">
    <text evidence="1">The sequence shown here is derived from an EMBL/GenBank/DDBJ whole genome shotgun (WGS) entry which is preliminary data.</text>
</comment>